<reference evidence="2" key="1">
    <citation type="submission" date="2015-04" db="EMBL/GenBank/DDBJ databases">
        <authorList>
            <person name="Syromyatnikov M.Y."/>
            <person name="Popov V.N."/>
        </authorList>
    </citation>
    <scope>NUCLEOTIDE SEQUENCE</scope>
    <source>
        <strain evidence="2">MO-1</strain>
    </source>
</reference>
<dbReference type="PANTHER" id="PTHR10224">
    <property type="entry name" value="ES1 PROTEIN HOMOLOG, MITOCHONDRIAL"/>
    <property type="match status" value="1"/>
</dbReference>
<dbReference type="PANTHER" id="PTHR10224:SF12">
    <property type="entry name" value="GLYOXALASE ELBB"/>
    <property type="match status" value="1"/>
</dbReference>
<proteinExistence type="predicted"/>
<dbReference type="Pfam" id="PF01965">
    <property type="entry name" value="DJ-1_PfpI"/>
    <property type="match status" value="1"/>
</dbReference>
<sequence length="218" mass="23003">MSKRIGVVLAGCGVYDGAEIHESALTLYFLDRLGANTICMAPDEDQHHVVDHLTGNEMNETRNVRVEAARIARGDVKNLAEVKESELDALILPGGFGMAKNLSTVAFDGPNAKVNVELAELVKAMHGAKKPIGAICISPAVISRILQDKGVELTIGNDEGTAGAIEAMGNRHQETSAEQIVIDEANNVVSTAAYMCAASIGEAGAGIEKLVNEIIKRA</sequence>
<dbReference type="InterPro" id="IPR002818">
    <property type="entry name" value="DJ-1/PfpI"/>
</dbReference>
<feature type="domain" description="DJ-1/PfpI" evidence="1">
    <location>
        <begin position="17"/>
        <end position="185"/>
    </location>
</feature>
<organism evidence="2">
    <name type="scientific">Magnetococcus massalia (strain MO-1)</name>
    <dbReference type="NCBI Taxonomy" id="451514"/>
    <lineage>
        <taxon>Bacteria</taxon>
        <taxon>Pseudomonadati</taxon>
        <taxon>Pseudomonadota</taxon>
        <taxon>Magnetococcia</taxon>
        <taxon>Magnetococcales</taxon>
        <taxon>Magnetococcaceae</taxon>
        <taxon>Magnetococcus</taxon>
    </lineage>
</organism>
<dbReference type="Gene3D" id="3.40.50.880">
    <property type="match status" value="1"/>
</dbReference>
<dbReference type="SUPFAM" id="SSF52317">
    <property type="entry name" value="Class I glutamine amidotransferase-like"/>
    <property type="match status" value="1"/>
</dbReference>
<dbReference type="CDD" id="cd03133">
    <property type="entry name" value="GATase1_ES1"/>
    <property type="match status" value="1"/>
</dbReference>
<evidence type="ECO:0000313" key="2">
    <source>
        <dbReference type="EMBL" id="CRH07874.1"/>
    </source>
</evidence>
<accession>A0A1S7LNZ9</accession>
<dbReference type="EMBL" id="LO017727">
    <property type="protein sequence ID" value="CRH07874.1"/>
    <property type="molecule type" value="Genomic_DNA"/>
</dbReference>
<dbReference type="InterPro" id="IPR026041">
    <property type="entry name" value="ElbB"/>
</dbReference>
<dbReference type="AlphaFoldDB" id="A0A1S7LNZ9"/>
<dbReference type="PIRSF" id="PIRSF006320">
    <property type="entry name" value="Elb2"/>
    <property type="match status" value="1"/>
</dbReference>
<dbReference type="InterPro" id="IPR029062">
    <property type="entry name" value="Class_I_gatase-like"/>
</dbReference>
<name>A0A1S7LNZ9_MAGMO</name>
<dbReference type="NCBIfam" id="NF008747">
    <property type="entry name" value="PRK11780.1"/>
    <property type="match status" value="1"/>
</dbReference>
<protein>
    <submittedName>
        <fullName evidence="2">Enhancing lycopene biosynthesis protein 2</fullName>
    </submittedName>
</protein>
<gene>
    <name evidence="2" type="primary">elbB</name>
    <name evidence="2" type="ORF">MAGMO_3745</name>
</gene>
<evidence type="ECO:0000259" key="1">
    <source>
        <dbReference type="Pfam" id="PF01965"/>
    </source>
</evidence>